<evidence type="ECO:0000259" key="21">
    <source>
        <dbReference type="PROSITE" id="PS50011"/>
    </source>
</evidence>
<evidence type="ECO:0000256" key="15">
    <source>
        <dbReference type="ARBA" id="ARBA00023136"/>
    </source>
</evidence>
<organism evidence="22 23">
    <name type="scientific">Rhynchospora tenuis</name>
    <dbReference type="NCBI Taxonomy" id="198213"/>
    <lineage>
        <taxon>Eukaryota</taxon>
        <taxon>Viridiplantae</taxon>
        <taxon>Streptophyta</taxon>
        <taxon>Embryophyta</taxon>
        <taxon>Tracheophyta</taxon>
        <taxon>Spermatophyta</taxon>
        <taxon>Magnoliopsida</taxon>
        <taxon>Liliopsida</taxon>
        <taxon>Poales</taxon>
        <taxon>Cyperaceae</taxon>
        <taxon>Cyperoideae</taxon>
        <taxon>Rhynchosporeae</taxon>
        <taxon>Rhynchospora</taxon>
    </lineage>
</organism>
<feature type="binding site" evidence="18">
    <location>
        <position position="393"/>
    </location>
    <ligand>
        <name>ATP</name>
        <dbReference type="ChEBI" id="CHEBI:30616"/>
    </ligand>
</feature>
<dbReference type="CDD" id="cd14066">
    <property type="entry name" value="STKc_IRAK"/>
    <property type="match status" value="1"/>
</dbReference>
<comment type="similarity">
    <text evidence="3">In the C-terminal section; belongs to the protein kinase superfamily. Ser/Thr protein kinase family.</text>
</comment>
<keyword evidence="10" id="KW-0430">Lectin</keyword>
<evidence type="ECO:0000313" key="23">
    <source>
        <dbReference type="Proteomes" id="UP001210211"/>
    </source>
</evidence>
<evidence type="ECO:0000313" key="22">
    <source>
        <dbReference type="EMBL" id="KAJ3691772.1"/>
    </source>
</evidence>
<dbReference type="Gene3D" id="3.30.200.20">
    <property type="entry name" value="Phosphorylase Kinase, domain 1"/>
    <property type="match status" value="1"/>
</dbReference>
<dbReference type="SUPFAM" id="SSF56112">
    <property type="entry name" value="Protein kinase-like (PK-like)"/>
    <property type="match status" value="1"/>
</dbReference>
<dbReference type="EMBL" id="JAMRDG010000002">
    <property type="protein sequence ID" value="KAJ3691772.1"/>
    <property type="molecule type" value="Genomic_DNA"/>
</dbReference>
<dbReference type="GO" id="GO:0030246">
    <property type="term" value="F:carbohydrate binding"/>
    <property type="evidence" value="ECO:0007669"/>
    <property type="project" value="UniProtKB-KW"/>
</dbReference>
<keyword evidence="9" id="KW-0732">Signal</keyword>
<feature type="compositionally biased region" description="Polar residues" evidence="19">
    <location>
        <begin position="667"/>
        <end position="683"/>
    </location>
</feature>
<evidence type="ECO:0000256" key="12">
    <source>
        <dbReference type="ARBA" id="ARBA00022777"/>
    </source>
</evidence>
<dbReference type="PANTHER" id="PTHR27007">
    <property type="match status" value="1"/>
</dbReference>
<evidence type="ECO:0000256" key="20">
    <source>
        <dbReference type="SAM" id="Phobius"/>
    </source>
</evidence>
<dbReference type="FunFam" id="1.10.510.10:FF:000108">
    <property type="entry name" value="L-type lectin-domain containing receptor kinase S.4"/>
    <property type="match status" value="1"/>
</dbReference>
<dbReference type="Gene3D" id="1.10.510.10">
    <property type="entry name" value="Transferase(Phosphotransferase) domain 1"/>
    <property type="match status" value="1"/>
</dbReference>
<dbReference type="SUPFAM" id="SSF49899">
    <property type="entry name" value="Concanavalin A-like lectins/glucanases"/>
    <property type="match status" value="1"/>
</dbReference>
<evidence type="ECO:0000256" key="19">
    <source>
        <dbReference type="SAM" id="MobiDB-lite"/>
    </source>
</evidence>
<dbReference type="InterPro" id="IPR011009">
    <property type="entry name" value="Kinase-like_dom_sf"/>
</dbReference>
<evidence type="ECO:0000256" key="10">
    <source>
        <dbReference type="ARBA" id="ARBA00022734"/>
    </source>
</evidence>
<evidence type="ECO:0000256" key="18">
    <source>
        <dbReference type="PROSITE-ProRule" id="PRU10141"/>
    </source>
</evidence>
<evidence type="ECO:0000256" key="4">
    <source>
        <dbReference type="ARBA" id="ARBA00012513"/>
    </source>
</evidence>
<evidence type="ECO:0000256" key="14">
    <source>
        <dbReference type="ARBA" id="ARBA00022989"/>
    </source>
</evidence>
<dbReference type="SMART" id="SM00220">
    <property type="entry name" value="S_TKc"/>
    <property type="match status" value="1"/>
</dbReference>
<dbReference type="PROSITE" id="PS50011">
    <property type="entry name" value="PROTEIN_KINASE_DOM"/>
    <property type="match status" value="1"/>
</dbReference>
<feature type="transmembrane region" description="Helical" evidence="20">
    <location>
        <begin position="309"/>
        <end position="332"/>
    </location>
</feature>
<reference evidence="22 23" key="1">
    <citation type="journal article" date="2022" name="Cell">
        <title>Repeat-based holocentromeres influence genome architecture and karyotype evolution.</title>
        <authorList>
            <person name="Hofstatter P.G."/>
            <person name="Thangavel G."/>
            <person name="Lux T."/>
            <person name="Neumann P."/>
            <person name="Vondrak T."/>
            <person name="Novak P."/>
            <person name="Zhang M."/>
            <person name="Costa L."/>
            <person name="Castellani M."/>
            <person name="Scott A."/>
            <person name="Toegelov H."/>
            <person name="Fuchs J."/>
            <person name="Mata-Sucre Y."/>
            <person name="Dias Y."/>
            <person name="Vanzela A.L.L."/>
            <person name="Huettel B."/>
            <person name="Almeida C.C.S."/>
            <person name="Simkova H."/>
            <person name="Souza G."/>
            <person name="Pedrosa-Harand A."/>
            <person name="Macas J."/>
            <person name="Mayer K.F.X."/>
            <person name="Houben A."/>
            <person name="Marques A."/>
        </authorList>
    </citation>
    <scope>NUCLEOTIDE SEQUENCE [LARGE SCALE GENOMIC DNA]</scope>
    <source>
        <strain evidence="22">RhyTen1mFocal</strain>
    </source>
</reference>
<keyword evidence="11 18" id="KW-0547">Nucleotide-binding</keyword>
<evidence type="ECO:0000256" key="17">
    <source>
        <dbReference type="ARBA" id="ARBA00048679"/>
    </source>
</evidence>
<comment type="subcellular location">
    <subcellularLocation>
        <location evidence="1">Cell membrane</location>
        <topology evidence="1">Single-pass type I membrane protein</topology>
    </subcellularLocation>
</comment>
<dbReference type="PROSITE" id="PS00107">
    <property type="entry name" value="PROTEIN_KINASE_ATP"/>
    <property type="match status" value="1"/>
</dbReference>
<dbReference type="Gene3D" id="2.60.120.200">
    <property type="match status" value="1"/>
</dbReference>
<sequence>MILENIKVLHGKMGSRVIHIQITLLLCYLLPCLAEDFIFNGFQQAAESLTLGGVAKIIDGDKLELTDNSNFVMGQAFFSSPIPMMRNQKGNTTVVSFSTCFIFQIITEEGSNGGQGLTFAIAPSGKLPDAYFGQYLGLLGPTNNGNFSNHVFAVEFDTAMAKDKFIETNGNHVGIDINDLNSIISTTAGYYANESSKTNLLLENGQPIQAWIDYNGTVKVISVTIAPLSVPKPFKPLISIAMDLMPIFEEEMHVGFTSSTSKHRASSHYILAWSFRTGGAAKSIDLSSLPKVPNSSSRRSGHITTKIKVLIISTIAAFAFIIILVGVLLYAWRRTRFPDEIEDWELNHPHRIEYKDIYKATKGFSKTELLGSGGFGHVYKGIMPRTEEVVAIKRTSNNTRQGMREFASEILNLGRMRHRNLVELRGWCKQNEDLIIVYEFMPNGSLDTLLFNHRNSNRAITSWHQRLTILKGVASGLLYLHEEWEKVVVHRDIKSSNVLLGTDLIPKLGDFGLARPYNHGENPQTTSAAGTRGYMAPELLHMGKATTSSDVFAFGVLLLEVACGRRPIELSAPENEVSLVKWVKECFLSSELRKVVDPRLGDEYDYQEVEMVLKLGLVCCQSRPEVRPRIREVIQYLDGSQQLVDDFPLLLQDVNQDLLEPQPAKSVHSSHGSVSMTSLQVGR</sequence>
<keyword evidence="7" id="KW-0808">Transferase</keyword>
<name>A0AAD6EPA6_9POAL</name>
<dbReference type="InterPro" id="IPR008271">
    <property type="entry name" value="Ser/Thr_kinase_AS"/>
</dbReference>
<keyword evidence="6" id="KW-0723">Serine/threonine-protein kinase</keyword>
<keyword evidence="12" id="KW-0418">Kinase</keyword>
<comment type="caution">
    <text evidence="22">The sequence shown here is derived from an EMBL/GenBank/DDBJ whole genome shotgun (WGS) entry which is preliminary data.</text>
</comment>
<evidence type="ECO:0000256" key="1">
    <source>
        <dbReference type="ARBA" id="ARBA00004251"/>
    </source>
</evidence>
<evidence type="ECO:0000256" key="6">
    <source>
        <dbReference type="ARBA" id="ARBA00022527"/>
    </source>
</evidence>
<dbReference type="Pfam" id="PF00139">
    <property type="entry name" value="Lectin_legB"/>
    <property type="match status" value="1"/>
</dbReference>
<keyword evidence="5" id="KW-1003">Cell membrane</keyword>
<evidence type="ECO:0000256" key="9">
    <source>
        <dbReference type="ARBA" id="ARBA00022729"/>
    </source>
</evidence>
<evidence type="ECO:0000256" key="16">
    <source>
        <dbReference type="ARBA" id="ARBA00047899"/>
    </source>
</evidence>
<gene>
    <name evidence="22" type="ORF">LUZ61_020936</name>
</gene>
<keyword evidence="8 20" id="KW-0812">Transmembrane</keyword>
<dbReference type="CDD" id="cd06899">
    <property type="entry name" value="lectin_legume_LecRK_Arcelin_ConA"/>
    <property type="match status" value="1"/>
</dbReference>
<dbReference type="InterPro" id="IPR050528">
    <property type="entry name" value="L-type_Lectin-RKs"/>
</dbReference>
<dbReference type="Proteomes" id="UP001210211">
    <property type="component" value="Unassembled WGS sequence"/>
</dbReference>
<evidence type="ECO:0000256" key="7">
    <source>
        <dbReference type="ARBA" id="ARBA00022679"/>
    </source>
</evidence>
<dbReference type="InterPro" id="IPR000719">
    <property type="entry name" value="Prot_kinase_dom"/>
</dbReference>
<accession>A0AAD6EPA6</accession>
<keyword evidence="13 18" id="KW-0067">ATP-binding</keyword>
<comment type="catalytic activity">
    <reaction evidence="16">
        <text>L-threonyl-[protein] + ATP = O-phospho-L-threonyl-[protein] + ADP + H(+)</text>
        <dbReference type="Rhea" id="RHEA:46608"/>
        <dbReference type="Rhea" id="RHEA-COMP:11060"/>
        <dbReference type="Rhea" id="RHEA-COMP:11605"/>
        <dbReference type="ChEBI" id="CHEBI:15378"/>
        <dbReference type="ChEBI" id="CHEBI:30013"/>
        <dbReference type="ChEBI" id="CHEBI:30616"/>
        <dbReference type="ChEBI" id="CHEBI:61977"/>
        <dbReference type="ChEBI" id="CHEBI:456216"/>
        <dbReference type="EC" id="2.7.11.1"/>
    </reaction>
</comment>
<keyword evidence="14 20" id="KW-1133">Transmembrane helix</keyword>
<dbReference type="Pfam" id="PF00069">
    <property type="entry name" value="Pkinase"/>
    <property type="match status" value="1"/>
</dbReference>
<dbReference type="FunFam" id="2.60.120.200:FF:000112">
    <property type="entry name" value="L-type lectin-domain containing receptor kinase V.9"/>
    <property type="match status" value="1"/>
</dbReference>
<dbReference type="InterPro" id="IPR013320">
    <property type="entry name" value="ConA-like_dom_sf"/>
</dbReference>
<feature type="region of interest" description="Disordered" evidence="19">
    <location>
        <begin position="662"/>
        <end position="683"/>
    </location>
</feature>
<evidence type="ECO:0000256" key="8">
    <source>
        <dbReference type="ARBA" id="ARBA00022692"/>
    </source>
</evidence>
<dbReference type="GO" id="GO:0005886">
    <property type="term" value="C:plasma membrane"/>
    <property type="evidence" value="ECO:0007669"/>
    <property type="project" value="UniProtKB-SubCell"/>
</dbReference>
<dbReference type="InterPro" id="IPR017441">
    <property type="entry name" value="Protein_kinase_ATP_BS"/>
</dbReference>
<evidence type="ECO:0000256" key="2">
    <source>
        <dbReference type="ARBA" id="ARBA00008536"/>
    </source>
</evidence>
<dbReference type="GO" id="GO:0005524">
    <property type="term" value="F:ATP binding"/>
    <property type="evidence" value="ECO:0007669"/>
    <property type="project" value="UniProtKB-UniRule"/>
</dbReference>
<dbReference type="PROSITE" id="PS00108">
    <property type="entry name" value="PROTEIN_KINASE_ST"/>
    <property type="match status" value="1"/>
</dbReference>
<keyword evidence="15 20" id="KW-0472">Membrane</keyword>
<comment type="catalytic activity">
    <reaction evidence="17">
        <text>L-seryl-[protein] + ATP = O-phospho-L-seryl-[protein] + ADP + H(+)</text>
        <dbReference type="Rhea" id="RHEA:17989"/>
        <dbReference type="Rhea" id="RHEA-COMP:9863"/>
        <dbReference type="Rhea" id="RHEA-COMP:11604"/>
        <dbReference type="ChEBI" id="CHEBI:15378"/>
        <dbReference type="ChEBI" id="CHEBI:29999"/>
        <dbReference type="ChEBI" id="CHEBI:30616"/>
        <dbReference type="ChEBI" id="CHEBI:83421"/>
        <dbReference type="ChEBI" id="CHEBI:456216"/>
        <dbReference type="EC" id="2.7.11.1"/>
    </reaction>
</comment>
<dbReference type="AlphaFoldDB" id="A0AAD6EPA6"/>
<evidence type="ECO:0000256" key="5">
    <source>
        <dbReference type="ARBA" id="ARBA00022475"/>
    </source>
</evidence>
<feature type="domain" description="Protein kinase" evidence="21">
    <location>
        <begin position="364"/>
        <end position="644"/>
    </location>
</feature>
<proteinExistence type="inferred from homology"/>
<evidence type="ECO:0000256" key="11">
    <source>
        <dbReference type="ARBA" id="ARBA00022741"/>
    </source>
</evidence>
<comment type="similarity">
    <text evidence="2">In the N-terminal section; belongs to the leguminous lectin family.</text>
</comment>
<dbReference type="EC" id="2.7.11.1" evidence="4"/>
<dbReference type="GO" id="GO:0004674">
    <property type="term" value="F:protein serine/threonine kinase activity"/>
    <property type="evidence" value="ECO:0007669"/>
    <property type="project" value="UniProtKB-KW"/>
</dbReference>
<dbReference type="FunFam" id="3.30.200.20:FF:000039">
    <property type="entry name" value="receptor-like protein kinase FERONIA"/>
    <property type="match status" value="1"/>
</dbReference>
<keyword evidence="23" id="KW-1185">Reference proteome</keyword>
<dbReference type="InterPro" id="IPR001220">
    <property type="entry name" value="Legume_lectin_dom"/>
</dbReference>
<evidence type="ECO:0000256" key="3">
    <source>
        <dbReference type="ARBA" id="ARBA00010217"/>
    </source>
</evidence>
<protein>
    <recommendedName>
        <fullName evidence="4">non-specific serine/threonine protein kinase</fullName>
        <ecNumber evidence="4">2.7.11.1</ecNumber>
    </recommendedName>
</protein>
<evidence type="ECO:0000256" key="13">
    <source>
        <dbReference type="ARBA" id="ARBA00022840"/>
    </source>
</evidence>